<accession>A0A7J7UM47</accession>
<name>A0A7J7UM47_PIPKU</name>
<dbReference type="AlphaFoldDB" id="A0A7J7UM47"/>
<protein>
    <submittedName>
        <fullName evidence="1">Family with sequence similarity 122C</fullName>
    </submittedName>
</protein>
<gene>
    <name evidence="1" type="ORF">mPipKuh1_004714</name>
</gene>
<keyword evidence="2" id="KW-1185">Reference proteome</keyword>
<dbReference type="EMBL" id="JACAGB010000019">
    <property type="protein sequence ID" value="KAF6313841.1"/>
    <property type="molecule type" value="Genomic_DNA"/>
</dbReference>
<organism evidence="1 2">
    <name type="scientific">Pipistrellus kuhlii</name>
    <name type="common">Kuhl's pipistrelle</name>
    <dbReference type="NCBI Taxonomy" id="59472"/>
    <lineage>
        <taxon>Eukaryota</taxon>
        <taxon>Metazoa</taxon>
        <taxon>Chordata</taxon>
        <taxon>Craniata</taxon>
        <taxon>Vertebrata</taxon>
        <taxon>Euteleostomi</taxon>
        <taxon>Mammalia</taxon>
        <taxon>Eutheria</taxon>
        <taxon>Laurasiatheria</taxon>
        <taxon>Chiroptera</taxon>
        <taxon>Yangochiroptera</taxon>
        <taxon>Vespertilionidae</taxon>
        <taxon>Pipistrellus</taxon>
    </lineage>
</organism>
<proteinExistence type="predicted"/>
<evidence type="ECO:0000313" key="2">
    <source>
        <dbReference type="Proteomes" id="UP000558488"/>
    </source>
</evidence>
<sequence length="49" mass="5485">MVQEKMELGVELLPSSTITARNIQRRSNSTPLISELGCFVTSDLHLQQI</sequence>
<evidence type="ECO:0000313" key="1">
    <source>
        <dbReference type="EMBL" id="KAF6313841.1"/>
    </source>
</evidence>
<dbReference type="Proteomes" id="UP000558488">
    <property type="component" value="Unassembled WGS sequence"/>
</dbReference>
<reference evidence="1 2" key="1">
    <citation type="journal article" date="2020" name="Nature">
        <title>Six reference-quality genomes reveal evolution of bat adaptations.</title>
        <authorList>
            <person name="Jebb D."/>
            <person name="Huang Z."/>
            <person name="Pippel M."/>
            <person name="Hughes G.M."/>
            <person name="Lavrichenko K."/>
            <person name="Devanna P."/>
            <person name="Winkler S."/>
            <person name="Jermiin L.S."/>
            <person name="Skirmuntt E.C."/>
            <person name="Katzourakis A."/>
            <person name="Burkitt-Gray L."/>
            <person name="Ray D.A."/>
            <person name="Sullivan K.A.M."/>
            <person name="Roscito J.G."/>
            <person name="Kirilenko B.M."/>
            <person name="Davalos L.M."/>
            <person name="Corthals A.P."/>
            <person name="Power M.L."/>
            <person name="Jones G."/>
            <person name="Ransome R.D."/>
            <person name="Dechmann D.K.N."/>
            <person name="Locatelli A.G."/>
            <person name="Puechmaille S.J."/>
            <person name="Fedrigo O."/>
            <person name="Jarvis E.D."/>
            <person name="Hiller M."/>
            <person name="Vernes S.C."/>
            <person name="Myers E.W."/>
            <person name="Teeling E.C."/>
        </authorList>
    </citation>
    <scope>NUCLEOTIDE SEQUENCE [LARGE SCALE GENOMIC DNA]</scope>
    <source>
        <strain evidence="1">MPipKuh1</strain>
        <tissue evidence="1">Flight muscle</tissue>
    </source>
</reference>
<comment type="caution">
    <text evidence="1">The sequence shown here is derived from an EMBL/GenBank/DDBJ whole genome shotgun (WGS) entry which is preliminary data.</text>
</comment>